<name>A0A8J5KS13_ZINOF</name>
<proteinExistence type="inferred from homology"/>
<evidence type="ECO:0000256" key="1">
    <source>
        <dbReference type="ARBA" id="ARBA00008668"/>
    </source>
</evidence>
<dbReference type="PANTHER" id="PTHR22835">
    <property type="entry name" value="ZINC FINGER FYVE DOMAIN CONTAINING PROTEIN"/>
    <property type="match status" value="1"/>
</dbReference>
<dbReference type="InterPro" id="IPR036514">
    <property type="entry name" value="SGNH_hydro_sf"/>
</dbReference>
<dbReference type="AlphaFoldDB" id="A0A8J5KS13"/>
<dbReference type="Gene3D" id="3.40.50.1110">
    <property type="entry name" value="SGNH hydrolase"/>
    <property type="match status" value="2"/>
</dbReference>
<dbReference type="PANTHER" id="PTHR22835:SF588">
    <property type="entry name" value="ALPHA-L-FUCOSIDASE 3"/>
    <property type="match status" value="1"/>
</dbReference>
<dbReference type="EMBL" id="JACMSC010000014">
    <property type="protein sequence ID" value="KAG6490654.1"/>
    <property type="molecule type" value="Genomic_DNA"/>
</dbReference>
<sequence length="327" mass="35739">MLALLLHSPISMAAPSLLPLLLALTSLSLPTIFSSSSSSSSPCSFPAIFNFGDSNSDTGGMSAAFSTVSAPNGETFFGAPAGRYCDGRLVIDFIGAIFKDLLPPEKYFSQALYTFDIGQNDLTSGYVSNLTTEQVKETIPVILGKFTDAVKNVYQLGGRYFWIHNTGPFGCLPYVLAGYALRAPEVDSIGCGAPFNEVAQRFNAKLNKTVMRLRKSFPSAVFTYVDVYTIKYSLISQAERLGFEQPFVACCGHGGKYNFDVRYSCGATKKVHNTKVIISNTCEDPSKRICWDGYHYSEAANKWVFDHIVDGAFSDPPNPVTMACRRQ</sequence>
<keyword evidence="4" id="KW-1185">Reference proteome</keyword>
<keyword evidence="2" id="KW-0325">Glycoprotein</keyword>
<evidence type="ECO:0000313" key="4">
    <source>
        <dbReference type="Proteomes" id="UP000734854"/>
    </source>
</evidence>
<evidence type="ECO:0000313" key="3">
    <source>
        <dbReference type="EMBL" id="KAG6490654.1"/>
    </source>
</evidence>
<evidence type="ECO:0008006" key="5">
    <source>
        <dbReference type="Google" id="ProtNLM"/>
    </source>
</evidence>
<dbReference type="InterPro" id="IPR001087">
    <property type="entry name" value="GDSL"/>
</dbReference>
<dbReference type="GO" id="GO:0016788">
    <property type="term" value="F:hydrolase activity, acting on ester bonds"/>
    <property type="evidence" value="ECO:0007669"/>
    <property type="project" value="InterPro"/>
</dbReference>
<comment type="caution">
    <text evidence="3">The sequence shown here is derived from an EMBL/GenBank/DDBJ whole genome shotgun (WGS) entry which is preliminary data.</text>
</comment>
<evidence type="ECO:0000256" key="2">
    <source>
        <dbReference type="ARBA" id="ARBA00023180"/>
    </source>
</evidence>
<comment type="similarity">
    <text evidence="1">Belongs to the 'GDSL' lipolytic enzyme family.</text>
</comment>
<organism evidence="3 4">
    <name type="scientific">Zingiber officinale</name>
    <name type="common">Ginger</name>
    <name type="synonym">Amomum zingiber</name>
    <dbReference type="NCBI Taxonomy" id="94328"/>
    <lineage>
        <taxon>Eukaryota</taxon>
        <taxon>Viridiplantae</taxon>
        <taxon>Streptophyta</taxon>
        <taxon>Embryophyta</taxon>
        <taxon>Tracheophyta</taxon>
        <taxon>Spermatophyta</taxon>
        <taxon>Magnoliopsida</taxon>
        <taxon>Liliopsida</taxon>
        <taxon>Zingiberales</taxon>
        <taxon>Zingiberaceae</taxon>
        <taxon>Zingiber</taxon>
    </lineage>
</organism>
<dbReference type="Proteomes" id="UP000734854">
    <property type="component" value="Unassembled WGS sequence"/>
</dbReference>
<protein>
    <recommendedName>
        <fullName evidence="5">GDSL esterase/lipase</fullName>
    </recommendedName>
</protein>
<reference evidence="3 4" key="1">
    <citation type="submission" date="2020-08" db="EMBL/GenBank/DDBJ databases">
        <title>Plant Genome Project.</title>
        <authorList>
            <person name="Zhang R.-G."/>
        </authorList>
    </citation>
    <scope>NUCLEOTIDE SEQUENCE [LARGE SCALE GENOMIC DNA]</scope>
    <source>
        <tissue evidence="3">Rhizome</tissue>
    </source>
</reference>
<dbReference type="Pfam" id="PF00657">
    <property type="entry name" value="Lipase_GDSL"/>
    <property type="match status" value="1"/>
</dbReference>
<accession>A0A8J5KS13</accession>
<gene>
    <name evidence="3" type="ORF">ZIOFF_051964</name>
</gene>